<evidence type="ECO:0000313" key="3">
    <source>
        <dbReference type="Proteomes" id="UP000276215"/>
    </source>
</evidence>
<feature type="transmembrane region" description="Helical" evidence="1">
    <location>
        <begin position="26"/>
        <end position="49"/>
    </location>
</feature>
<keyword evidence="1" id="KW-1133">Transmembrane helix</keyword>
<dbReference type="Proteomes" id="UP000276215">
    <property type="component" value="Unassembled WGS sequence"/>
</dbReference>
<keyword evidence="3" id="KW-1185">Reference proteome</keyword>
<evidence type="ECO:0000256" key="1">
    <source>
        <dbReference type="SAM" id="Phobius"/>
    </source>
</evidence>
<feature type="transmembrane region" description="Helical" evidence="1">
    <location>
        <begin position="69"/>
        <end position="90"/>
    </location>
</feature>
<feature type="transmembrane region" description="Helical" evidence="1">
    <location>
        <begin position="110"/>
        <end position="133"/>
    </location>
</feature>
<proteinExistence type="predicted"/>
<keyword evidence="1" id="KW-0812">Transmembrane</keyword>
<sequence>MHGITVNILLMHYDRLFLPLFPLFRILQYTPFITSAYGVSKLIMIRLILVHPSTNNTSRYTNLTGVSTFLQMICSYYSHFMYIFLTFFSFSHTKCLLEMDAARYANHTPFIQPFIYLFIGLSICLLFCCLLFVCHLSFRHLPFCHSLTASQEENAGAI</sequence>
<dbReference type="AlphaFoldDB" id="A0A3N4JCW1"/>
<accession>A0A3N4JCW1</accession>
<organism evidence="2 3">
    <name type="scientific">Choiromyces venosus 120613-1</name>
    <dbReference type="NCBI Taxonomy" id="1336337"/>
    <lineage>
        <taxon>Eukaryota</taxon>
        <taxon>Fungi</taxon>
        <taxon>Dikarya</taxon>
        <taxon>Ascomycota</taxon>
        <taxon>Pezizomycotina</taxon>
        <taxon>Pezizomycetes</taxon>
        <taxon>Pezizales</taxon>
        <taxon>Tuberaceae</taxon>
        <taxon>Choiromyces</taxon>
    </lineage>
</organism>
<protein>
    <submittedName>
        <fullName evidence="2">Uncharacterized protein</fullName>
    </submittedName>
</protein>
<evidence type="ECO:0000313" key="2">
    <source>
        <dbReference type="EMBL" id="RPA96095.1"/>
    </source>
</evidence>
<gene>
    <name evidence="2" type="ORF">L873DRAFT_1264192</name>
</gene>
<name>A0A3N4JCW1_9PEZI</name>
<keyword evidence="1" id="KW-0472">Membrane</keyword>
<reference evidence="2 3" key="1">
    <citation type="journal article" date="2018" name="Nat. Ecol. Evol.">
        <title>Pezizomycetes genomes reveal the molecular basis of ectomycorrhizal truffle lifestyle.</title>
        <authorList>
            <person name="Murat C."/>
            <person name="Payen T."/>
            <person name="Noel B."/>
            <person name="Kuo A."/>
            <person name="Morin E."/>
            <person name="Chen J."/>
            <person name="Kohler A."/>
            <person name="Krizsan K."/>
            <person name="Balestrini R."/>
            <person name="Da Silva C."/>
            <person name="Montanini B."/>
            <person name="Hainaut M."/>
            <person name="Levati E."/>
            <person name="Barry K.W."/>
            <person name="Belfiori B."/>
            <person name="Cichocki N."/>
            <person name="Clum A."/>
            <person name="Dockter R.B."/>
            <person name="Fauchery L."/>
            <person name="Guy J."/>
            <person name="Iotti M."/>
            <person name="Le Tacon F."/>
            <person name="Lindquist E.A."/>
            <person name="Lipzen A."/>
            <person name="Malagnac F."/>
            <person name="Mello A."/>
            <person name="Molinier V."/>
            <person name="Miyauchi S."/>
            <person name="Poulain J."/>
            <person name="Riccioni C."/>
            <person name="Rubini A."/>
            <person name="Sitrit Y."/>
            <person name="Splivallo R."/>
            <person name="Traeger S."/>
            <person name="Wang M."/>
            <person name="Zifcakova L."/>
            <person name="Wipf D."/>
            <person name="Zambonelli A."/>
            <person name="Paolocci F."/>
            <person name="Nowrousian M."/>
            <person name="Ottonello S."/>
            <person name="Baldrian P."/>
            <person name="Spatafora J.W."/>
            <person name="Henrissat B."/>
            <person name="Nagy L.G."/>
            <person name="Aury J.M."/>
            <person name="Wincker P."/>
            <person name="Grigoriev I.V."/>
            <person name="Bonfante P."/>
            <person name="Martin F.M."/>
        </authorList>
    </citation>
    <scope>NUCLEOTIDE SEQUENCE [LARGE SCALE GENOMIC DNA]</scope>
    <source>
        <strain evidence="2 3">120613-1</strain>
    </source>
</reference>
<dbReference type="EMBL" id="ML120418">
    <property type="protein sequence ID" value="RPA96095.1"/>
    <property type="molecule type" value="Genomic_DNA"/>
</dbReference>